<evidence type="ECO:0000313" key="4">
    <source>
        <dbReference type="Proteomes" id="UP000248198"/>
    </source>
</evidence>
<gene>
    <name evidence="3" type="ORF">B0O44_103125</name>
</gene>
<protein>
    <submittedName>
        <fullName evidence="3">Uncharacterized protein (DUF305 family)</fullName>
    </submittedName>
</protein>
<dbReference type="EMBL" id="QKLU01000003">
    <property type="protein sequence ID" value="PYF74680.1"/>
    <property type="molecule type" value="Genomic_DNA"/>
</dbReference>
<keyword evidence="4" id="KW-1185">Reference proteome</keyword>
<sequence>MKNRLIMPLIAIAAIVASCQNQQSNNQNDSVANADSSGHAMSDTSSNMKDSPIMVSMNKMMENMHKMEKSGNADHDLAASLHEHHMGAIDMAEAELQNGSDDKLKKMAQAIKEKQGKEIQDLDGLIAKYKNAAKNYDPTNLDKGLGKATSDDMMAMMAMPKEKAITVDQQFVMMMSKHHADGLKMGNTILQFAKDPMFKSMATKMVADQTKEIKEFENWQVQHHR</sequence>
<dbReference type="PROSITE" id="PS51257">
    <property type="entry name" value="PROKAR_LIPOPROTEIN"/>
    <property type="match status" value="1"/>
</dbReference>
<feature type="region of interest" description="Disordered" evidence="1">
    <location>
        <begin position="24"/>
        <end position="51"/>
    </location>
</feature>
<evidence type="ECO:0000313" key="3">
    <source>
        <dbReference type="EMBL" id="PYF74680.1"/>
    </source>
</evidence>
<dbReference type="Gene3D" id="1.20.1260.10">
    <property type="match status" value="2"/>
</dbReference>
<dbReference type="RefSeq" id="WP_110829386.1">
    <property type="nucleotide sequence ID" value="NZ_QKLU01000003.1"/>
</dbReference>
<evidence type="ECO:0000256" key="1">
    <source>
        <dbReference type="SAM" id="MobiDB-lite"/>
    </source>
</evidence>
<organism evidence="3 4">
    <name type="scientific">Pedobacter nutrimenti</name>
    <dbReference type="NCBI Taxonomy" id="1241337"/>
    <lineage>
        <taxon>Bacteria</taxon>
        <taxon>Pseudomonadati</taxon>
        <taxon>Bacteroidota</taxon>
        <taxon>Sphingobacteriia</taxon>
        <taxon>Sphingobacteriales</taxon>
        <taxon>Sphingobacteriaceae</taxon>
        <taxon>Pedobacter</taxon>
    </lineage>
</organism>
<dbReference type="OrthoDB" id="8603558at2"/>
<feature type="compositionally biased region" description="Low complexity" evidence="1">
    <location>
        <begin position="24"/>
        <end position="37"/>
    </location>
</feature>
<dbReference type="PANTHER" id="PTHR36933">
    <property type="entry name" value="SLL0788 PROTEIN"/>
    <property type="match status" value="1"/>
</dbReference>
<comment type="caution">
    <text evidence="3">The sequence shown here is derived from an EMBL/GenBank/DDBJ whole genome shotgun (WGS) entry which is preliminary data.</text>
</comment>
<dbReference type="Proteomes" id="UP000248198">
    <property type="component" value="Unassembled WGS sequence"/>
</dbReference>
<reference evidence="3 4" key="1">
    <citation type="submission" date="2018-06" db="EMBL/GenBank/DDBJ databases">
        <title>Genomic Encyclopedia of Archaeal and Bacterial Type Strains, Phase II (KMG-II): from individual species to whole genera.</title>
        <authorList>
            <person name="Goeker M."/>
        </authorList>
    </citation>
    <scope>NUCLEOTIDE SEQUENCE [LARGE SCALE GENOMIC DNA]</scope>
    <source>
        <strain evidence="3 4">DSM 27372</strain>
    </source>
</reference>
<name>A0A318UGQ7_9SPHI</name>
<proteinExistence type="predicted"/>
<dbReference type="Pfam" id="PF03713">
    <property type="entry name" value="DUF305"/>
    <property type="match status" value="1"/>
</dbReference>
<dbReference type="InterPro" id="IPR012347">
    <property type="entry name" value="Ferritin-like"/>
</dbReference>
<feature type="domain" description="DUF305" evidence="2">
    <location>
        <begin position="74"/>
        <end position="219"/>
    </location>
</feature>
<dbReference type="InterPro" id="IPR005183">
    <property type="entry name" value="DUF305_CopM-like"/>
</dbReference>
<dbReference type="AlphaFoldDB" id="A0A318UGQ7"/>
<evidence type="ECO:0000259" key="2">
    <source>
        <dbReference type="Pfam" id="PF03713"/>
    </source>
</evidence>
<accession>A0A318UGQ7</accession>
<dbReference type="PANTHER" id="PTHR36933:SF1">
    <property type="entry name" value="SLL0788 PROTEIN"/>
    <property type="match status" value="1"/>
</dbReference>